<proteinExistence type="predicted"/>
<evidence type="ECO:0008006" key="3">
    <source>
        <dbReference type="Google" id="ProtNLM"/>
    </source>
</evidence>
<accession>A0A2H3AVJ7</accession>
<reference evidence="2" key="1">
    <citation type="journal article" date="2017" name="Nat. Ecol. Evol.">
        <title>Genome expansion and lineage-specific genetic innovations in the forest pathogenic fungi Armillaria.</title>
        <authorList>
            <person name="Sipos G."/>
            <person name="Prasanna A.N."/>
            <person name="Walter M.C."/>
            <person name="O'Connor E."/>
            <person name="Balint B."/>
            <person name="Krizsan K."/>
            <person name="Kiss B."/>
            <person name="Hess J."/>
            <person name="Varga T."/>
            <person name="Slot J."/>
            <person name="Riley R."/>
            <person name="Boka B."/>
            <person name="Rigling D."/>
            <person name="Barry K."/>
            <person name="Lee J."/>
            <person name="Mihaltcheva S."/>
            <person name="LaButti K."/>
            <person name="Lipzen A."/>
            <person name="Waldron R."/>
            <person name="Moloney N.M."/>
            <person name="Sperisen C."/>
            <person name="Kredics L."/>
            <person name="Vagvoelgyi C."/>
            <person name="Patrignani A."/>
            <person name="Fitzpatrick D."/>
            <person name="Nagy I."/>
            <person name="Doyle S."/>
            <person name="Anderson J.B."/>
            <person name="Grigoriev I.V."/>
            <person name="Gueldener U."/>
            <person name="Muensterkoetter M."/>
            <person name="Nagy L.G."/>
        </authorList>
    </citation>
    <scope>NUCLEOTIDE SEQUENCE [LARGE SCALE GENOMIC DNA]</scope>
    <source>
        <strain evidence="2">28-4</strain>
    </source>
</reference>
<organism evidence="1 2">
    <name type="scientific">Armillaria solidipes</name>
    <dbReference type="NCBI Taxonomy" id="1076256"/>
    <lineage>
        <taxon>Eukaryota</taxon>
        <taxon>Fungi</taxon>
        <taxon>Dikarya</taxon>
        <taxon>Basidiomycota</taxon>
        <taxon>Agaricomycotina</taxon>
        <taxon>Agaricomycetes</taxon>
        <taxon>Agaricomycetidae</taxon>
        <taxon>Agaricales</taxon>
        <taxon>Marasmiineae</taxon>
        <taxon>Physalacriaceae</taxon>
        <taxon>Armillaria</taxon>
    </lineage>
</organism>
<gene>
    <name evidence="1" type="ORF">ARMSODRAFT_1026334</name>
</gene>
<dbReference type="InterPro" id="IPR036291">
    <property type="entry name" value="NAD(P)-bd_dom_sf"/>
</dbReference>
<dbReference type="AlphaFoldDB" id="A0A2H3AVJ7"/>
<dbReference type="PANTHER" id="PTHR43431">
    <property type="entry name" value="OXIDOREDUCTASE, SHORT CHAIN DEHYDROGENASE/REDUCTASE FAMILY (AFU_ORTHOLOGUE AFUA_5G14000)"/>
    <property type="match status" value="1"/>
</dbReference>
<dbReference type="PANTHER" id="PTHR43431:SF7">
    <property type="entry name" value="OXIDOREDUCTASE, SHORT CHAIN DEHYDROGENASE_REDUCTASE FAMILY (AFU_ORTHOLOGUE AFUA_5G14000)"/>
    <property type="match status" value="1"/>
</dbReference>
<name>A0A2H3AVJ7_9AGAR</name>
<dbReference type="InterPro" id="IPR002347">
    <property type="entry name" value="SDR_fam"/>
</dbReference>
<dbReference type="SUPFAM" id="SSF51735">
    <property type="entry name" value="NAD(P)-binding Rossmann-fold domains"/>
    <property type="match status" value="1"/>
</dbReference>
<evidence type="ECO:0000313" key="1">
    <source>
        <dbReference type="EMBL" id="PBK60754.1"/>
    </source>
</evidence>
<sequence length="165" mass="18021">MVLVLVRQPHTCLFAKEGYVITLIARGTDSLKALSDDITAVGGTGAPFPISSYSVEGINSVFSKIHACYQDHPVRFAVYNAAHGVWKPFLDVTFDDIQVVMQTNIEEAFTFSKNVILAFQKNGLDEKGKRGALILMGATPSIRGSATTSVFSAGTMRLDHCHRVW</sequence>
<evidence type="ECO:0000313" key="2">
    <source>
        <dbReference type="Proteomes" id="UP000218334"/>
    </source>
</evidence>
<dbReference type="Pfam" id="PF00106">
    <property type="entry name" value="adh_short"/>
    <property type="match status" value="1"/>
</dbReference>
<dbReference type="EMBL" id="KZ293483">
    <property type="protein sequence ID" value="PBK60754.1"/>
    <property type="molecule type" value="Genomic_DNA"/>
</dbReference>
<dbReference type="Proteomes" id="UP000218334">
    <property type="component" value="Unassembled WGS sequence"/>
</dbReference>
<dbReference type="Gene3D" id="3.40.50.720">
    <property type="entry name" value="NAD(P)-binding Rossmann-like Domain"/>
    <property type="match status" value="1"/>
</dbReference>
<keyword evidence="2" id="KW-1185">Reference proteome</keyword>
<protein>
    <recommendedName>
        <fullName evidence="3">NAD(P)-binding protein</fullName>
    </recommendedName>
</protein>
<dbReference type="STRING" id="1076256.A0A2H3AVJ7"/>